<organism evidence="11 12">
    <name type="scientific">Cephus cinctus</name>
    <name type="common">Wheat stem sawfly</name>
    <dbReference type="NCBI Taxonomy" id="211228"/>
    <lineage>
        <taxon>Eukaryota</taxon>
        <taxon>Metazoa</taxon>
        <taxon>Ecdysozoa</taxon>
        <taxon>Arthropoda</taxon>
        <taxon>Hexapoda</taxon>
        <taxon>Insecta</taxon>
        <taxon>Pterygota</taxon>
        <taxon>Neoptera</taxon>
        <taxon>Endopterygota</taxon>
        <taxon>Hymenoptera</taxon>
        <taxon>Cephoidea</taxon>
        <taxon>Cephidae</taxon>
        <taxon>Cephus</taxon>
    </lineage>
</organism>
<dbReference type="PROSITE" id="PS51328">
    <property type="entry name" value="L_LECTIN_LIKE"/>
    <property type="match status" value="1"/>
</dbReference>
<evidence type="ECO:0000256" key="9">
    <source>
        <dbReference type="SAM" id="Phobius"/>
    </source>
</evidence>
<evidence type="ECO:0000256" key="2">
    <source>
        <dbReference type="ARBA" id="ARBA00022692"/>
    </source>
</evidence>
<evidence type="ECO:0000259" key="10">
    <source>
        <dbReference type="PROSITE" id="PS51328"/>
    </source>
</evidence>
<dbReference type="GO" id="GO:0030134">
    <property type="term" value="C:COPII-coated ER to Golgi transport vesicle"/>
    <property type="evidence" value="ECO:0007669"/>
    <property type="project" value="TreeGrafter"/>
</dbReference>
<dbReference type="GO" id="GO:0005789">
    <property type="term" value="C:endoplasmic reticulum membrane"/>
    <property type="evidence" value="ECO:0007669"/>
    <property type="project" value="TreeGrafter"/>
</dbReference>
<evidence type="ECO:0000256" key="4">
    <source>
        <dbReference type="ARBA" id="ARBA00022734"/>
    </source>
</evidence>
<dbReference type="Proteomes" id="UP000694920">
    <property type="component" value="Unplaced"/>
</dbReference>
<keyword evidence="2 9" id="KW-0812">Transmembrane</keyword>
<protein>
    <submittedName>
        <fullName evidence="12">Protein ERGIC-53</fullName>
    </submittedName>
</protein>
<accession>A0AAJ7RJZ2</accession>
<dbReference type="InterPro" id="IPR051136">
    <property type="entry name" value="Intracellular_Lectin-GPT"/>
</dbReference>
<feature type="transmembrane region" description="Helical" evidence="9">
    <location>
        <begin position="584"/>
        <end position="602"/>
    </location>
</feature>
<name>A0AAJ7RJZ2_CEPCN</name>
<dbReference type="GO" id="GO:0005537">
    <property type="term" value="F:D-mannose binding"/>
    <property type="evidence" value="ECO:0007669"/>
    <property type="project" value="TreeGrafter"/>
</dbReference>
<keyword evidence="11" id="KW-1185">Reference proteome</keyword>
<dbReference type="GO" id="GO:0006888">
    <property type="term" value="P:endoplasmic reticulum to Golgi vesicle-mediated transport"/>
    <property type="evidence" value="ECO:0007669"/>
    <property type="project" value="TreeGrafter"/>
</dbReference>
<keyword evidence="5 9" id="KW-1133">Transmembrane helix</keyword>
<dbReference type="GO" id="GO:0033116">
    <property type="term" value="C:endoplasmic reticulum-Golgi intermediate compartment membrane"/>
    <property type="evidence" value="ECO:0007669"/>
    <property type="project" value="UniProtKB-SubCell"/>
</dbReference>
<dbReference type="GO" id="GO:0000139">
    <property type="term" value="C:Golgi membrane"/>
    <property type="evidence" value="ECO:0007669"/>
    <property type="project" value="TreeGrafter"/>
</dbReference>
<feature type="transmembrane region" description="Helical" evidence="9">
    <location>
        <begin position="7"/>
        <end position="34"/>
    </location>
</feature>
<evidence type="ECO:0000256" key="1">
    <source>
        <dbReference type="ARBA" id="ARBA00004151"/>
    </source>
</evidence>
<gene>
    <name evidence="12" type="primary">LOC107268828</name>
</gene>
<dbReference type="SUPFAM" id="SSF49899">
    <property type="entry name" value="Concanavalin A-like lectins/glucanases"/>
    <property type="match status" value="1"/>
</dbReference>
<dbReference type="FunFam" id="2.60.120.200:FF:000028">
    <property type="entry name" value="Blast:Protein ERGIC-53"/>
    <property type="match status" value="1"/>
</dbReference>
<reference evidence="12" key="1">
    <citation type="submission" date="2025-08" db="UniProtKB">
        <authorList>
            <consortium name="RefSeq"/>
        </authorList>
    </citation>
    <scope>IDENTIFICATION</scope>
</reference>
<keyword evidence="3" id="KW-0732">Signal</keyword>
<evidence type="ECO:0000256" key="8">
    <source>
        <dbReference type="SAM" id="MobiDB-lite"/>
    </source>
</evidence>
<dbReference type="PANTHER" id="PTHR12223">
    <property type="entry name" value="VESICULAR MANNOSE-BINDING LECTIN"/>
    <property type="match status" value="1"/>
</dbReference>
<evidence type="ECO:0000313" key="12">
    <source>
        <dbReference type="RefSeq" id="XP_024941984.1"/>
    </source>
</evidence>
<proteinExistence type="predicted"/>
<sequence length="614" mass="69903">MFLVLKLLIMLILLSLLLFYILVESSIICAVWWWNLLYLCTNTGSTSSQMAKRPALMAAVLTRQARKTNRGQENVTPCTNLRQSFKTSWKFLVVYPLSLGPSVFCYPVKMNMAAEVRWLAILIAFTVIPAFHAESPHRKFEYKYSFKPPYLAQKDGTVPFWEYGGNAIASSENVRVAPSLRSQKGAIWTKQPTNFDWWEVDLVFRVTGRGRIGADGLAFWYTTEKGAYNGTVFGSSDQWNGLGIFFDSFDNDNQHNNPYILAMLNDGTKSFDHSKDGSTQLLAGCLRDFRNKPFATRARIEYYQNTLTVLFHNGMTNNENDYEPCIRVENIVLPKSAYFGVSAATGGLADDHDVLHFLTTSLHPPGQMSGDGRKVSTEEEIKLSQEYQDYQKKLDQQKEEYRREHPEEQEQKEEYNEWFENDNQRELRQIFTGQSQMFDVLRELNRRLDEVVGRQERTLSLMSQLQIGGVQGAGVQGGQPIQVIDTIRRQEVDAVINNQNIIVNTAREIKSFLGEVNSKADTILNNQARAPTAQVQPMGYDYQSLISEMRDGLNVIKRDVAQTNAKLSSGTVDCPTGNCLTTTMFLVFLAIQMIILLGYNMYKDNREAQAKKFF</sequence>
<feature type="domain" description="L-type lectin-like" evidence="10">
    <location>
        <begin position="138"/>
        <end position="362"/>
    </location>
</feature>
<evidence type="ECO:0000256" key="6">
    <source>
        <dbReference type="ARBA" id="ARBA00023136"/>
    </source>
</evidence>
<dbReference type="Pfam" id="PF03388">
    <property type="entry name" value="Lectin_leg-like"/>
    <property type="match status" value="1"/>
</dbReference>
<dbReference type="CDD" id="cd22249">
    <property type="entry name" value="UDM1_RNF168_RNF169-like"/>
    <property type="match status" value="1"/>
</dbReference>
<evidence type="ECO:0000256" key="7">
    <source>
        <dbReference type="ARBA" id="ARBA00023157"/>
    </source>
</evidence>
<dbReference type="RefSeq" id="XP_024941984.1">
    <property type="nucleotide sequence ID" value="XM_025086216.1"/>
</dbReference>
<dbReference type="KEGG" id="ccin:107268828"/>
<dbReference type="Gene3D" id="2.60.120.200">
    <property type="match status" value="1"/>
</dbReference>
<evidence type="ECO:0000256" key="5">
    <source>
        <dbReference type="ARBA" id="ARBA00022989"/>
    </source>
</evidence>
<keyword evidence="7" id="KW-1015">Disulfide bond</keyword>
<evidence type="ECO:0000313" key="11">
    <source>
        <dbReference type="Proteomes" id="UP000694920"/>
    </source>
</evidence>
<dbReference type="InterPro" id="IPR013320">
    <property type="entry name" value="ConA-like_dom_sf"/>
</dbReference>
<evidence type="ECO:0000256" key="3">
    <source>
        <dbReference type="ARBA" id="ARBA00022729"/>
    </source>
</evidence>
<comment type="subcellular location">
    <subcellularLocation>
        <location evidence="1">Endoplasmic reticulum-Golgi intermediate compartment membrane</location>
        <topology evidence="1">Single-pass type I membrane protein</topology>
    </subcellularLocation>
</comment>
<dbReference type="GeneID" id="107268828"/>
<dbReference type="AlphaFoldDB" id="A0AAJ7RJZ2"/>
<dbReference type="CTD" id="44679"/>
<dbReference type="PANTHER" id="PTHR12223:SF28">
    <property type="entry name" value="LECTIN, MANNOSE BINDING 1 LIKE"/>
    <property type="match status" value="1"/>
</dbReference>
<feature type="region of interest" description="Disordered" evidence="8">
    <location>
        <begin position="394"/>
        <end position="415"/>
    </location>
</feature>
<dbReference type="CDD" id="cd06902">
    <property type="entry name" value="lectin_ERGIC-53_ERGL"/>
    <property type="match status" value="1"/>
</dbReference>
<keyword evidence="6 9" id="KW-0472">Membrane</keyword>
<dbReference type="InterPro" id="IPR005052">
    <property type="entry name" value="Lectin_leg"/>
</dbReference>
<keyword evidence="4" id="KW-0430">Lectin</keyword>